<dbReference type="AlphaFoldDB" id="A0A0F4JSF6"/>
<dbReference type="EMBL" id="JZWV01000119">
    <property type="protein sequence ID" value="KJY37100.1"/>
    <property type="molecule type" value="Genomic_DNA"/>
</dbReference>
<protein>
    <submittedName>
        <fullName evidence="1">Uncharacterized protein</fullName>
    </submittedName>
</protein>
<evidence type="ECO:0000313" key="1">
    <source>
        <dbReference type="EMBL" id="KJY37100.1"/>
    </source>
</evidence>
<dbReference type="Gene3D" id="1.10.10.10">
    <property type="entry name" value="Winged helix-like DNA-binding domain superfamily/Winged helix DNA-binding domain"/>
    <property type="match status" value="1"/>
</dbReference>
<organism evidence="1 2">
    <name type="scientific">Streptomyces katrae</name>
    <dbReference type="NCBI Taxonomy" id="68223"/>
    <lineage>
        <taxon>Bacteria</taxon>
        <taxon>Bacillati</taxon>
        <taxon>Actinomycetota</taxon>
        <taxon>Actinomycetes</taxon>
        <taxon>Kitasatosporales</taxon>
        <taxon>Streptomycetaceae</taxon>
        <taxon>Streptomyces</taxon>
    </lineage>
</organism>
<gene>
    <name evidence="1" type="ORF">VR44_06550</name>
</gene>
<reference evidence="1 2" key="1">
    <citation type="submission" date="2015-02" db="EMBL/GenBank/DDBJ databases">
        <authorList>
            <person name="Ju K.-S."/>
            <person name="Doroghazi J.R."/>
            <person name="Metcalf W."/>
        </authorList>
    </citation>
    <scope>NUCLEOTIDE SEQUENCE [LARGE SCALE GENOMIC DNA]</scope>
    <source>
        <strain evidence="1 2">NRRL ISP-5550</strain>
    </source>
</reference>
<proteinExistence type="predicted"/>
<comment type="caution">
    <text evidence="1">The sequence shown here is derived from an EMBL/GenBank/DDBJ whole genome shotgun (WGS) entry which is preliminary data.</text>
</comment>
<accession>A0A0F4JSF6</accession>
<keyword evidence="2" id="KW-1185">Reference proteome</keyword>
<dbReference type="InterPro" id="IPR036390">
    <property type="entry name" value="WH_DNA-bd_sf"/>
</dbReference>
<evidence type="ECO:0000313" key="2">
    <source>
        <dbReference type="Proteomes" id="UP000033551"/>
    </source>
</evidence>
<dbReference type="Proteomes" id="UP000033551">
    <property type="component" value="Unassembled WGS sequence"/>
</dbReference>
<dbReference type="SUPFAM" id="SSF46785">
    <property type="entry name" value="Winged helix' DNA-binding domain"/>
    <property type="match status" value="1"/>
</dbReference>
<dbReference type="PATRIC" id="fig|68223.7.peg.3224"/>
<sequence length="91" mass="10552">MAERITSVRVAVLHAARKRGPAWWTVRDMHALCREAGSESTIQRHVRRLYFAGVLERRETHEAYFYRVAAVQPAAAKEYLKRVDEVAAVWE</sequence>
<name>A0A0F4JSF6_9ACTN</name>
<dbReference type="InterPro" id="IPR036388">
    <property type="entry name" value="WH-like_DNA-bd_sf"/>
</dbReference>